<dbReference type="AlphaFoldDB" id="A0A8H5IJI1"/>
<comment type="caution">
    <text evidence="1">The sequence shown here is derived from an EMBL/GenBank/DDBJ whole genome shotgun (WGS) entry which is preliminary data.</text>
</comment>
<sequence>MSSQQVTFDPAQLPRVDNLGQRRRYIEQYIRQFHKELLPEMALAREGAIFFVSRKYEERGKLEAPFVYFEYMVDKSLWRNIFMDLGKDAPAWPWKKGPGSEDMSGGMSSTYREWRTKYGFPTTPQQEADTLETASLVSPQVHLPPAHPVAPQTALLNTQHRIKNPVALDMAARQRFWEISSGDECIGVLAGPFTLNLPVWLDFEKLVVGEDGCDIDAINNEILESAVAISLEVLGGKPVHLVVGFNDEARSGLPAVQQYLYEVWCDVIAWFCSVVMGAPFRLAAYMRAIQAINPLMDRTPDVQKAQSLWQQSLAESDLFASRARELQEYFGFWSPMIREVIQQPLGVAEDGIAGWICSEEDSDERTKRFNVARDVWLSSSSDPKVIRRAGKWAQNFLATIQPSA</sequence>
<accession>A0A8H5IJI1</accession>
<protein>
    <submittedName>
        <fullName evidence="1">Uncharacterized protein</fullName>
    </submittedName>
</protein>
<dbReference type="EMBL" id="JAAOAO010000550">
    <property type="protein sequence ID" value="KAF5537035.1"/>
    <property type="molecule type" value="Genomic_DNA"/>
</dbReference>
<dbReference type="Proteomes" id="UP000574317">
    <property type="component" value="Unassembled WGS sequence"/>
</dbReference>
<reference evidence="1 2" key="1">
    <citation type="submission" date="2020-05" db="EMBL/GenBank/DDBJ databases">
        <title>Identification and distribution of gene clusters putatively required for synthesis of sphingolipid metabolism inhibitors in phylogenetically diverse species of the filamentous fungus Fusarium.</title>
        <authorList>
            <person name="Kim H.-S."/>
            <person name="Busman M."/>
            <person name="Brown D.W."/>
            <person name="Divon H."/>
            <person name="Uhlig S."/>
            <person name="Proctor R.H."/>
        </authorList>
    </citation>
    <scope>NUCLEOTIDE SEQUENCE [LARGE SCALE GENOMIC DNA]</scope>
    <source>
        <strain evidence="1 2">NRRL 25196</strain>
    </source>
</reference>
<name>A0A8H5IJI1_9HYPO</name>
<evidence type="ECO:0000313" key="2">
    <source>
        <dbReference type="Proteomes" id="UP000574317"/>
    </source>
</evidence>
<evidence type="ECO:0000313" key="1">
    <source>
        <dbReference type="EMBL" id="KAF5537035.1"/>
    </source>
</evidence>
<gene>
    <name evidence="1" type="ORF">FNAPI_11542</name>
</gene>
<proteinExistence type="predicted"/>
<keyword evidence="2" id="KW-1185">Reference proteome</keyword>
<organism evidence="1 2">
    <name type="scientific">Fusarium napiforme</name>
    <dbReference type="NCBI Taxonomy" id="42672"/>
    <lineage>
        <taxon>Eukaryota</taxon>
        <taxon>Fungi</taxon>
        <taxon>Dikarya</taxon>
        <taxon>Ascomycota</taxon>
        <taxon>Pezizomycotina</taxon>
        <taxon>Sordariomycetes</taxon>
        <taxon>Hypocreomycetidae</taxon>
        <taxon>Hypocreales</taxon>
        <taxon>Nectriaceae</taxon>
        <taxon>Fusarium</taxon>
        <taxon>Fusarium fujikuroi species complex</taxon>
    </lineage>
</organism>